<evidence type="ECO:0000256" key="5">
    <source>
        <dbReference type="PIRSR" id="PIRSR000089-1"/>
    </source>
</evidence>
<dbReference type="InterPro" id="IPR014730">
    <property type="entry name" value="ETF_a/b_N"/>
</dbReference>
<dbReference type="EMBL" id="DVOO01000030">
    <property type="protein sequence ID" value="HIV26227.1"/>
    <property type="molecule type" value="Genomic_DNA"/>
</dbReference>
<protein>
    <submittedName>
        <fullName evidence="7">Electron transfer flavoprotein subunit alpha</fullName>
    </submittedName>
</protein>
<feature type="binding site" evidence="5">
    <location>
        <begin position="307"/>
        <end position="308"/>
    </location>
    <ligand>
        <name>FAD</name>
        <dbReference type="ChEBI" id="CHEBI:57692"/>
    </ligand>
</feature>
<dbReference type="Pfam" id="PF00037">
    <property type="entry name" value="Fer4"/>
    <property type="match status" value="2"/>
</dbReference>
<dbReference type="Pfam" id="PF00766">
    <property type="entry name" value="ETF_alpha"/>
    <property type="match status" value="1"/>
</dbReference>
<feature type="domain" description="4Fe-4S ferredoxin-type" evidence="6">
    <location>
        <begin position="30"/>
        <end position="57"/>
    </location>
</feature>
<keyword evidence="5" id="KW-0285">Flavoprotein</keyword>
<dbReference type="InterPro" id="IPR014731">
    <property type="entry name" value="ETF_asu_C"/>
</dbReference>
<dbReference type="GO" id="GO:0051536">
    <property type="term" value="F:iron-sulfur cluster binding"/>
    <property type="evidence" value="ECO:0007669"/>
    <property type="project" value="UniProtKB-KW"/>
</dbReference>
<gene>
    <name evidence="7" type="ORF">IAB71_10700</name>
</gene>
<dbReference type="Proteomes" id="UP000824169">
    <property type="component" value="Unassembled WGS sequence"/>
</dbReference>
<evidence type="ECO:0000256" key="4">
    <source>
        <dbReference type="ARBA" id="ARBA00023014"/>
    </source>
</evidence>
<name>A0A9D1P4M1_9FIRM</name>
<evidence type="ECO:0000256" key="1">
    <source>
        <dbReference type="ARBA" id="ARBA00005817"/>
    </source>
</evidence>
<dbReference type="Pfam" id="PF01012">
    <property type="entry name" value="ETF"/>
    <property type="match status" value="1"/>
</dbReference>
<dbReference type="AlphaFoldDB" id="A0A9D1P4M1"/>
<dbReference type="GO" id="GO:0033539">
    <property type="term" value="P:fatty acid beta-oxidation using acyl-CoA dehydrogenase"/>
    <property type="evidence" value="ECO:0007669"/>
    <property type="project" value="TreeGrafter"/>
</dbReference>
<accession>A0A9D1P4M1</accession>
<sequence length="392" mass="42586">MIRFDKEKCISCGKCEKACPFGSIQMTEHYPVLDASCKECGQCVKACPAGALNVEKKESTIDKTKYQGFWVVGVEREESQLKKVTLELLSEARRLADRKNSTVTLIVFGDFIPSAWKEAAERTGCDKIILLAGGKNTADMDFRVGAVVQAVRAEKPEVVLFPATADGRDLAPKAACRLQTGLTADCTGLDINEEGNLVQIRPTYGGSIMASILTPEHRPQMATIRPNVMKIKWKEEVKPAETELFQVKPENSFGRVIIEVIQEMESAFGNLEEAAIVIAGGYGLKNGENFRKMYKLCEKLHASAGATRKAVDEGWAPAEIQIGQTGKTVAPDLYIAFGISGALQHTLGMSRAKRVIAVNNDPGAPIFGICDTAILGDAGEVLSAMLEQIEEK</sequence>
<dbReference type="InterPro" id="IPR001308">
    <property type="entry name" value="ETF_a/FixB"/>
</dbReference>
<reference evidence="7" key="1">
    <citation type="submission" date="2020-10" db="EMBL/GenBank/DDBJ databases">
        <authorList>
            <person name="Gilroy R."/>
        </authorList>
    </citation>
    <scope>NUCLEOTIDE SEQUENCE</scope>
    <source>
        <strain evidence="7">CHK188-20938</strain>
    </source>
</reference>
<dbReference type="InterPro" id="IPR033947">
    <property type="entry name" value="ETF_alpha_N"/>
</dbReference>
<feature type="binding site" evidence="5">
    <location>
        <begin position="338"/>
        <end position="345"/>
    </location>
    <ligand>
        <name>FAD</name>
        <dbReference type="ChEBI" id="CHEBI:57692"/>
    </ligand>
</feature>
<evidence type="ECO:0000313" key="8">
    <source>
        <dbReference type="Proteomes" id="UP000824169"/>
    </source>
</evidence>
<keyword evidence="4" id="KW-0411">Iron-sulfur</keyword>
<dbReference type="PANTHER" id="PTHR43153">
    <property type="entry name" value="ELECTRON TRANSFER FLAVOPROTEIN ALPHA"/>
    <property type="match status" value="1"/>
</dbReference>
<comment type="caution">
    <text evidence="7">The sequence shown here is derived from an EMBL/GenBank/DDBJ whole genome shotgun (WGS) entry which is preliminary data.</text>
</comment>
<dbReference type="InterPro" id="IPR017896">
    <property type="entry name" value="4Fe4S_Fe-S-bd"/>
</dbReference>
<evidence type="ECO:0000259" key="6">
    <source>
        <dbReference type="PROSITE" id="PS51379"/>
    </source>
</evidence>
<dbReference type="PROSITE" id="PS00198">
    <property type="entry name" value="4FE4S_FER_1"/>
    <property type="match status" value="1"/>
</dbReference>
<feature type="binding site" evidence="5">
    <location>
        <begin position="321"/>
        <end position="325"/>
    </location>
    <ligand>
        <name>FAD</name>
        <dbReference type="ChEBI" id="CHEBI:57692"/>
    </ligand>
</feature>
<feature type="domain" description="4Fe-4S ferredoxin-type" evidence="6">
    <location>
        <begin position="1"/>
        <end position="29"/>
    </location>
</feature>
<dbReference type="Gene3D" id="3.40.50.1220">
    <property type="entry name" value="TPP-binding domain"/>
    <property type="match status" value="1"/>
</dbReference>
<evidence type="ECO:0000256" key="2">
    <source>
        <dbReference type="ARBA" id="ARBA00022723"/>
    </source>
</evidence>
<dbReference type="Gene3D" id="3.40.50.620">
    <property type="entry name" value="HUPs"/>
    <property type="match status" value="1"/>
</dbReference>
<dbReference type="InterPro" id="IPR014729">
    <property type="entry name" value="Rossmann-like_a/b/a_fold"/>
</dbReference>
<evidence type="ECO:0000256" key="3">
    <source>
        <dbReference type="ARBA" id="ARBA00023004"/>
    </source>
</evidence>
<organism evidence="7 8">
    <name type="scientific">Candidatus Scatomonas pullistercoris</name>
    <dbReference type="NCBI Taxonomy" id="2840920"/>
    <lineage>
        <taxon>Bacteria</taxon>
        <taxon>Bacillati</taxon>
        <taxon>Bacillota</taxon>
        <taxon>Clostridia</taxon>
        <taxon>Lachnospirales</taxon>
        <taxon>Lachnospiraceae</taxon>
        <taxon>Lachnospiraceae incertae sedis</taxon>
        <taxon>Candidatus Scatomonas</taxon>
    </lineage>
</organism>
<keyword evidence="5" id="KW-0274">FAD</keyword>
<dbReference type="GO" id="GO:0046872">
    <property type="term" value="F:metal ion binding"/>
    <property type="evidence" value="ECO:0007669"/>
    <property type="project" value="UniProtKB-KW"/>
</dbReference>
<keyword evidence="2" id="KW-0479">Metal-binding</keyword>
<dbReference type="InterPro" id="IPR029035">
    <property type="entry name" value="DHS-like_NAD/FAD-binding_dom"/>
</dbReference>
<dbReference type="SMART" id="SM00893">
    <property type="entry name" value="ETF"/>
    <property type="match status" value="1"/>
</dbReference>
<keyword evidence="3" id="KW-0408">Iron</keyword>
<dbReference type="SUPFAM" id="SSF52467">
    <property type="entry name" value="DHS-like NAD/FAD-binding domain"/>
    <property type="match status" value="1"/>
</dbReference>
<dbReference type="SUPFAM" id="SSF54862">
    <property type="entry name" value="4Fe-4S ferredoxins"/>
    <property type="match status" value="1"/>
</dbReference>
<proteinExistence type="inferred from homology"/>
<dbReference type="CDD" id="cd01715">
    <property type="entry name" value="ETF_alpha"/>
    <property type="match status" value="1"/>
</dbReference>
<comment type="cofactor">
    <cofactor evidence="5">
        <name>FAD</name>
        <dbReference type="ChEBI" id="CHEBI:57692"/>
    </cofactor>
    <text evidence="5">Binds 1 FAD per dimer.</text>
</comment>
<dbReference type="GO" id="GO:0050660">
    <property type="term" value="F:flavin adenine dinucleotide binding"/>
    <property type="evidence" value="ECO:0007669"/>
    <property type="project" value="InterPro"/>
</dbReference>
<dbReference type="SUPFAM" id="SSF52402">
    <property type="entry name" value="Adenine nucleotide alpha hydrolases-like"/>
    <property type="match status" value="1"/>
</dbReference>
<feature type="binding site" evidence="5">
    <location>
        <position position="359"/>
    </location>
    <ligand>
        <name>FAD</name>
        <dbReference type="ChEBI" id="CHEBI:57692"/>
    </ligand>
</feature>
<dbReference type="PIRSF" id="PIRSF000089">
    <property type="entry name" value="Electra_flavoP_a"/>
    <property type="match status" value="1"/>
</dbReference>
<dbReference type="InterPro" id="IPR017900">
    <property type="entry name" value="4Fe4S_Fe_S_CS"/>
</dbReference>
<comment type="similarity">
    <text evidence="1">Belongs to the ETF alpha-subunit/FixB family.</text>
</comment>
<dbReference type="PROSITE" id="PS51379">
    <property type="entry name" value="4FE4S_FER_2"/>
    <property type="match status" value="2"/>
</dbReference>
<dbReference type="GO" id="GO:0009055">
    <property type="term" value="F:electron transfer activity"/>
    <property type="evidence" value="ECO:0007669"/>
    <property type="project" value="InterPro"/>
</dbReference>
<reference evidence="7" key="2">
    <citation type="journal article" date="2021" name="PeerJ">
        <title>Extensive microbial diversity within the chicken gut microbiome revealed by metagenomics and culture.</title>
        <authorList>
            <person name="Gilroy R."/>
            <person name="Ravi A."/>
            <person name="Getino M."/>
            <person name="Pursley I."/>
            <person name="Horton D.L."/>
            <person name="Alikhan N.F."/>
            <person name="Baker D."/>
            <person name="Gharbi K."/>
            <person name="Hall N."/>
            <person name="Watson M."/>
            <person name="Adriaenssens E.M."/>
            <person name="Foster-Nyarko E."/>
            <person name="Jarju S."/>
            <person name="Secka A."/>
            <person name="Antonio M."/>
            <person name="Oren A."/>
            <person name="Chaudhuri R.R."/>
            <person name="La Ragione R."/>
            <person name="Hildebrand F."/>
            <person name="Pallen M.J."/>
        </authorList>
    </citation>
    <scope>NUCLEOTIDE SEQUENCE</scope>
    <source>
        <strain evidence="7">CHK188-20938</strain>
    </source>
</reference>
<dbReference type="Gene3D" id="3.30.70.20">
    <property type="match status" value="1"/>
</dbReference>
<dbReference type="PANTHER" id="PTHR43153:SF1">
    <property type="entry name" value="ELECTRON TRANSFER FLAVOPROTEIN SUBUNIT ALPHA, MITOCHONDRIAL"/>
    <property type="match status" value="1"/>
</dbReference>
<evidence type="ECO:0000313" key="7">
    <source>
        <dbReference type="EMBL" id="HIV26227.1"/>
    </source>
</evidence>